<keyword evidence="3" id="KW-1185">Reference proteome</keyword>
<dbReference type="SUPFAM" id="SSF103247">
    <property type="entry name" value="TT1751-like"/>
    <property type="match status" value="1"/>
</dbReference>
<name>A0A397Q7L2_9HYPH</name>
<dbReference type="Gene3D" id="3.30.310.70">
    <property type="entry name" value="TT1751-like domain"/>
    <property type="match status" value="1"/>
</dbReference>
<sequence>MSRRGIIWPVAAVSRALAAFALTLGFLAGGVQAQDSLIVKESPHSVADTLDRLAVAAEEKGLKVFSRVDHAAGAETAGLDLRPTQLLVIGNPKVGTPLMQADQRMALSLPLRIASWQDEDGSVWVGYWSPEVFAVQYGVSGQAERLKKMADALDGLTNAAIAE</sequence>
<dbReference type="InterPro" id="IPR005180">
    <property type="entry name" value="DUF302"/>
</dbReference>
<organism evidence="2 3">
    <name type="scientific">Dichotomicrobium thermohalophilum</name>
    <dbReference type="NCBI Taxonomy" id="933063"/>
    <lineage>
        <taxon>Bacteria</taxon>
        <taxon>Pseudomonadati</taxon>
        <taxon>Pseudomonadota</taxon>
        <taxon>Alphaproteobacteria</taxon>
        <taxon>Hyphomicrobiales</taxon>
        <taxon>Hyphomicrobiaceae</taxon>
        <taxon>Dichotomicrobium</taxon>
    </lineage>
</organism>
<dbReference type="EMBL" id="QXDF01000001">
    <property type="protein sequence ID" value="RIA55497.1"/>
    <property type="molecule type" value="Genomic_DNA"/>
</dbReference>
<dbReference type="OrthoDB" id="9799367at2"/>
<gene>
    <name evidence="2" type="ORF">BXY53_0563</name>
</gene>
<dbReference type="AlphaFoldDB" id="A0A397Q7L2"/>
<reference evidence="2 3" key="1">
    <citation type="submission" date="2018-08" db="EMBL/GenBank/DDBJ databases">
        <title>Genomic Encyclopedia of Archaeal and Bacterial Type Strains, Phase II (KMG-II): from individual species to whole genera.</title>
        <authorList>
            <person name="Goeker M."/>
        </authorList>
    </citation>
    <scope>NUCLEOTIDE SEQUENCE [LARGE SCALE GENOMIC DNA]</scope>
    <source>
        <strain evidence="2 3">DSM 5002</strain>
    </source>
</reference>
<comment type="caution">
    <text evidence="2">The sequence shown here is derived from an EMBL/GenBank/DDBJ whole genome shotgun (WGS) entry which is preliminary data.</text>
</comment>
<evidence type="ECO:0000313" key="2">
    <source>
        <dbReference type="EMBL" id="RIA55497.1"/>
    </source>
</evidence>
<accession>A0A397Q7L2</accession>
<evidence type="ECO:0000259" key="1">
    <source>
        <dbReference type="Pfam" id="PF03625"/>
    </source>
</evidence>
<dbReference type="Proteomes" id="UP000266273">
    <property type="component" value="Unassembled WGS sequence"/>
</dbReference>
<dbReference type="Pfam" id="PF03625">
    <property type="entry name" value="DUF302"/>
    <property type="match status" value="1"/>
</dbReference>
<feature type="domain" description="DUF302" evidence="1">
    <location>
        <begin position="68"/>
        <end position="130"/>
    </location>
</feature>
<dbReference type="PANTHER" id="PTHR38342">
    <property type="entry name" value="SLR5037 PROTEIN"/>
    <property type="match status" value="1"/>
</dbReference>
<dbReference type="RefSeq" id="WP_119060394.1">
    <property type="nucleotide sequence ID" value="NZ_QXDF01000001.1"/>
</dbReference>
<proteinExistence type="predicted"/>
<dbReference type="CDD" id="cd14797">
    <property type="entry name" value="DUF302"/>
    <property type="match status" value="1"/>
</dbReference>
<protein>
    <submittedName>
        <fullName evidence="2">Uncharacterized protein (DUF302 family)</fullName>
    </submittedName>
</protein>
<dbReference type="InterPro" id="IPR035923">
    <property type="entry name" value="TT1751-like_sf"/>
</dbReference>
<dbReference type="PANTHER" id="PTHR38342:SF2">
    <property type="entry name" value="INNER MEMBRANE OR EXPORTED"/>
    <property type="match status" value="1"/>
</dbReference>
<evidence type="ECO:0000313" key="3">
    <source>
        <dbReference type="Proteomes" id="UP000266273"/>
    </source>
</evidence>